<dbReference type="Pfam" id="PF14085">
    <property type="entry name" value="DUF4265"/>
    <property type="match status" value="1"/>
</dbReference>
<organism evidence="1 2">
    <name type="scientific">Flavobacterium zhoui</name>
    <dbReference type="NCBI Taxonomy" id="3230414"/>
    <lineage>
        <taxon>Bacteria</taxon>
        <taxon>Pseudomonadati</taxon>
        <taxon>Bacteroidota</taxon>
        <taxon>Flavobacteriia</taxon>
        <taxon>Flavobacteriales</taxon>
        <taxon>Flavobacteriaceae</taxon>
        <taxon>Flavobacterium</taxon>
    </lineage>
</organism>
<comment type="caution">
    <text evidence="1">The sequence shown here is derived from an EMBL/GenBank/DDBJ whole genome shotgun (WGS) entry which is preliminary data.</text>
</comment>
<dbReference type="Proteomes" id="UP001600107">
    <property type="component" value="Unassembled WGS sequence"/>
</dbReference>
<gene>
    <name evidence="1" type="ORF">ACFX5F_07295</name>
</gene>
<evidence type="ECO:0000313" key="1">
    <source>
        <dbReference type="EMBL" id="MFE3871026.1"/>
    </source>
</evidence>
<sequence length="154" mass="17950">MMKEQKTSVKILFRFFSAILNEWTVENLWAATINAEEGLYKLDNIPFYASVSCGDIVLAEFDETENKLTYRETIIHSGNSTIQVILKDKSFVVNDIREFFTSLGCESEKFNDDYFVIEIPAAVDYTPIREKLMELEENHIITYAEPNLSKNHWY</sequence>
<evidence type="ECO:0000313" key="2">
    <source>
        <dbReference type="Proteomes" id="UP001600107"/>
    </source>
</evidence>
<proteinExistence type="predicted"/>
<reference evidence="1 2" key="1">
    <citation type="submission" date="2024-06" db="EMBL/GenBank/DDBJ databases">
        <title>Flavobacterium spp. isolated from glacier.</title>
        <authorList>
            <person name="Han D."/>
        </authorList>
    </citation>
    <scope>NUCLEOTIDE SEQUENCE [LARGE SCALE GENOMIC DNA]</scope>
    <source>
        <strain evidence="1 2">ZS1P70</strain>
    </source>
</reference>
<keyword evidence="2" id="KW-1185">Reference proteome</keyword>
<dbReference type="RefSeq" id="WP_379851335.1">
    <property type="nucleotide sequence ID" value="NZ_JBHZPY010000005.1"/>
</dbReference>
<protein>
    <submittedName>
        <fullName evidence="1">DUF4265 domain-containing protein</fullName>
    </submittedName>
</protein>
<dbReference type="EMBL" id="JBHZPY010000005">
    <property type="protein sequence ID" value="MFE3871026.1"/>
    <property type="molecule type" value="Genomic_DNA"/>
</dbReference>
<name>A0ABW6I424_9FLAO</name>
<dbReference type="InterPro" id="IPR025361">
    <property type="entry name" value="DUF4265"/>
</dbReference>
<accession>A0ABW6I424</accession>